<sequence length="244" mass="25945">MQLDALDNLVIVSREVELPPLQPDVIAHSTTSATLGPGLRGIEETTETRVREHIRSATRRRQTPLRSQRTAEKGGYRDDGQRTMQEVLSSIGTYKTNIATLAAISFFGASVAWSAVFSGTRGDVVVLAWASALFVCASVAAGATTIILGAEAIDLDRDIHARRTLRIYIITSAVFAFGGIALLAITMSLIDPDAGVSNGSSSSTSPSRKSSMQASGIFTIATSAVEIAVALVLRSAFTPGRYKW</sequence>
<evidence type="ECO:0000313" key="3">
    <source>
        <dbReference type="EMBL" id="KZT61500.1"/>
    </source>
</evidence>
<dbReference type="Proteomes" id="UP000076842">
    <property type="component" value="Unassembled WGS sequence"/>
</dbReference>
<feature type="region of interest" description="Disordered" evidence="1">
    <location>
        <begin position="51"/>
        <end position="79"/>
    </location>
</feature>
<dbReference type="OrthoDB" id="2679843at2759"/>
<evidence type="ECO:0000313" key="4">
    <source>
        <dbReference type="Proteomes" id="UP000076842"/>
    </source>
</evidence>
<reference evidence="3 4" key="1">
    <citation type="journal article" date="2016" name="Mol. Biol. Evol.">
        <title>Comparative Genomics of Early-Diverging Mushroom-Forming Fungi Provides Insights into the Origins of Lignocellulose Decay Capabilities.</title>
        <authorList>
            <person name="Nagy L.G."/>
            <person name="Riley R."/>
            <person name="Tritt A."/>
            <person name="Adam C."/>
            <person name="Daum C."/>
            <person name="Floudas D."/>
            <person name="Sun H."/>
            <person name="Yadav J.S."/>
            <person name="Pangilinan J."/>
            <person name="Larsson K.H."/>
            <person name="Matsuura K."/>
            <person name="Barry K."/>
            <person name="Labutti K."/>
            <person name="Kuo R."/>
            <person name="Ohm R.A."/>
            <person name="Bhattacharya S.S."/>
            <person name="Shirouzu T."/>
            <person name="Yoshinaga Y."/>
            <person name="Martin F.M."/>
            <person name="Grigoriev I.V."/>
            <person name="Hibbett D.S."/>
        </authorList>
    </citation>
    <scope>NUCLEOTIDE SEQUENCE [LARGE SCALE GENOMIC DNA]</scope>
    <source>
        <strain evidence="3 4">HHB12733</strain>
    </source>
</reference>
<feature type="transmembrane region" description="Helical" evidence="2">
    <location>
        <begin position="128"/>
        <end position="153"/>
    </location>
</feature>
<dbReference type="AlphaFoldDB" id="A0A165J858"/>
<keyword evidence="2" id="KW-0812">Transmembrane</keyword>
<keyword evidence="2" id="KW-1133">Transmembrane helix</keyword>
<dbReference type="InParanoid" id="A0A165J858"/>
<feature type="transmembrane region" description="Helical" evidence="2">
    <location>
        <begin position="98"/>
        <end position="116"/>
    </location>
</feature>
<feature type="transmembrane region" description="Helical" evidence="2">
    <location>
        <begin position="165"/>
        <end position="190"/>
    </location>
</feature>
<proteinExistence type="predicted"/>
<feature type="compositionally biased region" description="Basic and acidic residues" evidence="1">
    <location>
        <begin position="69"/>
        <end position="79"/>
    </location>
</feature>
<name>A0A165J858_9BASI</name>
<gene>
    <name evidence="3" type="ORF">CALCODRAFT_491009</name>
</gene>
<organism evidence="3 4">
    <name type="scientific">Calocera cornea HHB12733</name>
    <dbReference type="NCBI Taxonomy" id="1353952"/>
    <lineage>
        <taxon>Eukaryota</taxon>
        <taxon>Fungi</taxon>
        <taxon>Dikarya</taxon>
        <taxon>Basidiomycota</taxon>
        <taxon>Agaricomycotina</taxon>
        <taxon>Dacrymycetes</taxon>
        <taxon>Dacrymycetales</taxon>
        <taxon>Dacrymycetaceae</taxon>
        <taxon>Calocera</taxon>
    </lineage>
</organism>
<dbReference type="EMBL" id="KV423922">
    <property type="protein sequence ID" value="KZT61500.1"/>
    <property type="molecule type" value="Genomic_DNA"/>
</dbReference>
<feature type="transmembrane region" description="Helical" evidence="2">
    <location>
        <begin position="210"/>
        <end position="233"/>
    </location>
</feature>
<accession>A0A165J858</accession>
<evidence type="ECO:0000256" key="1">
    <source>
        <dbReference type="SAM" id="MobiDB-lite"/>
    </source>
</evidence>
<protein>
    <submittedName>
        <fullName evidence="3">Uncharacterized protein</fullName>
    </submittedName>
</protein>
<keyword evidence="2" id="KW-0472">Membrane</keyword>
<keyword evidence="4" id="KW-1185">Reference proteome</keyword>
<evidence type="ECO:0000256" key="2">
    <source>
        <dbReference type="SAM" id="Phobius"/>
    </source>
</evidence>